<gene>
    <name evidence="8" type="ORF">Vretifemale_8630</name>
</gene>
<evidence type="ECO:0000256" key="1">
    <source>
        <dbReference type="ARBA" id="ARBA00022741"/>
    </source>
</evidence>
<dbReference type="InterPro" id="IPR027417">
    <property type="entry name" value="P-loop_NTPase"/>
</dbReference>
<feature type="compositionally biased region" description="Low complexity" evidence="5">
    <location>
        <begin position="1266"/>
        <end position="1285"/>
    </location>
</feature>
<dbReference type="InterPro" id="IPR001650">
    <property type="entry name" value="Helicase_C-like"/>
</dbReference>
<feature type="region of interest" description="Disordered" evidence="5">
    <location>
        <begin position="1250"/>
        <end position="1285"/>
    </location>
</feature>
<dbReference type="Pfam" id="PF00271">
    <property type="entry name" value="Helicase_C"/>
    <property type="match status" value="1"/>
</dbReference>
<dbReference type="SMART" id="SM00490">
    <property type="entry name" value="HELICc"/>
    <property type="match status" value="1"/>
</dbReference>
<keyword evidence="1" id="KW-0547">Nucleotide-binding</keyword>
<name>A0A8J4CE86_9CHLO</name>
<dbReference type="PROSITE" id="PS51194">
    <property type="entry name" value="HELICASE_CTER"/>
    <property type="match status" value="1"/>
</dbReference>
<dbReference type="Pfam" id="PF00270">
    <property type="entry name" value="DEAD"/>
    <property type="match status" value="1"/>
</dbReference>
<keyword evidence="9" id="KW-1185">Reference proteome</keyword>
<dbReference type="FunFam" id="3.40.50.300:FF:001039">
    <property type="entry name" value="ATP-dependent RNA helicase DDX60"/>
    <property type="match status" value="1"/>
</dbReference>
<keyword evidence="3" id="KW-0347">Helicase</keyword>
<evidence type="ECO:0000256" key="3">
    <source>
        <dbReference type="ARBA" id="ARBA00022806"/>
    </source>
</evidence>
<accession>A0A8J4CE86</accession>
<evidence type="ECO:0000259" key="6">
    <source>
        <dbReference type="PROSITE" id="PS51192"/>
    </source>
</evidence>
<keyword evidence="4" id="KW-0067">ATP-binding</keyword>
<feature type="domain" description="Helicase ATP-binding" evidence="6">
    <location>
        <begin position="1372"/>
        <end position="1542"/>
    </location>
</feature>
<comment type="caution">
    <text evidence="8">The sequence shown here is derived from an EMBL/GenBank/DDBJ whole genome shotgun (WGS) entry which is preliminary data.</text>
</comment>
<dbReference type="GO" id="GO:0016787">
    <property type="term" value="F:hydrolase activity"/>
    <property type="evidence" value="ECO:0007669"/>
    <property type="project" value="UniProtKB-KW"/>
</dbReference>
<sequence length="2705" mass="290893">MASKLLSIFVRLKGLYQDVIHDMGDSEECLIDGESLFLEAILDARCPAGFSGVPLQLVYYVECFLSKLDRHGGRFRIVFFKAYGLIWRSIPEVATLRDILVAHLRRTLPGHTVQVFRRWWNKSNQQAERKPSKLERLDGCKDSDGDDNLDFIRLLVSMRPAFILVSSLLSELHKLRLESCETPNDNTVPIRWHKGDMRTVRQRLLGSEELQRVAELSMGLLLRCLRNSAVVPLSSLDLDVATRPFGFLLDVDGCAVSLQLDRLTKAVHVITAPLALGNVHQLSGSVVARRGLRVPSRSVLEKGDVLAARAIQYILGEQSLPLDTPRTALAAAVISSLQDDGHFRHSTKRMDALVGLWLTEVYLLHAVLLDYSCLEDRALALPYGSLRRLYDAPSSSVAALGGSAAIAGIISGDQDAATTVRLSSDMMRFMKKLVLPLVSNAVRSRIWDEAINIGASGIISRGGSEVNMAEWSSGGDDDDDDDGSSCMSLPLPLQLPPCTIAALADPYQGPQLHALLIALVIMRSTMEEQALSKIEGQQFTKEQRHTLNAAPKAAVAAHLGLPLAASKTWHTARRLAGLPNPSPRTPECWEDVIGGPEVGFGTQPCGSTGNFDGTHAPVGTQQGNADDLGDLLLENLLESMPYKDGDGHFAGALRVLLLGSDAKDGYGGGEGLAAALDRRAQQVLVEAFQLPEPMRRNPVVQTVEQLWERVVPQPTSMATATTPVAVAARSGGSTGAAARKSSAAAAVPEAASMTTIGAWGPWAHLVAPALQERAGSGGCDGGTNSVLNAGHFEEIYHWHSRSPLMPAFLTQADSREAARQYMLRKVAMTPIGADFGHFIRCMAQPYRKQAIWLMNAKERKGARLKALVTEGVVAYFGLQDQKEERALRRLIDSMQGGVTFFRSGGAGGGGGGGSAAAATTVAISSTQQLVISSLDEIRNVAHLEAIRQDRQGKVALTALLRDSKMSPADLKRRLAKVEEVREVEQRRTAARQGSIFQGEVARWNEIVVPHLAKRSADDTMKALQRFCSHTATRPEFRSIVAVLQLQIHMKSLCGLIKATEGQDRRVDERTGGGDTGKTVRSRGSAGDQNEVPNVSVQPVFGSLLPAAGRGRKGDAEVVATGQRRIPADKSGSGDGDNVSGNGGSGAASVAMRYGGDLPRVMQRALAAVLESLAGVKELCRTGGQQALWVQPCPLLNEPRVAAPCLAIACAALEALGFGDAAERLRQEAGCHDASHLLHQAKAMDARLKALSKRSGADDAPGGGGSQASSSTKTKTGKTATAAAAMRKGSASKSIIGSSPEEHSELESAVDDAVLTMYSNIRASNLGFEPLPLGISLVRFQLRCMGDRLERLASGVPDPRVAFIPDDWQRRLLDIVDTGGSAVVSAPTSSGKTFISSYVIRKVLDAHQGRGRVVVVVPTKSLVLQVNAQIARDFHDVRNLPDGTVVQGTFTRDFRHNYMNCVALVTVPHCLEILFMSPAHREWVASVKYVIFDEVQCITEHGIGEFWERSLLATRCPFLALSATIGNPEVFTEWLRRVKQIQKAHDGEGAAAGQVAKEAGSTKSTRGAQEKQGHTAPSSSSSSSSSYDVHLIVHKERYNDLTSSIFLPSLESVRAAKTAAKAGDEDEEVLLDKRAVQHGTTRGGDTDGGGRLLPIHPLISVDFDRAAQTGNLPPELSMTPGEMLQLYDGLVWQASVVGSSASASVATCAGGDGAWGSTAAALAAAAASVQQRLACLDPDRLFAPLDPIIMPGLDPVLTSYLDAMQGGPDAGRSLEATPGSSRAYTTAPSSLVVRDRVKVWEKRLLAEVLMWARSSTHLADSPTAATANAGPPAGAAADTGTVPLVAPTSQPAPPEGLGRKSVSGPTGQPQKPHAISGSSLVRLYGPWKGCLDAIRKKLETKVFEQYEEVQREWANARRGEHAISIPFLHYNLPSLVRTLHRQQKLPAILFNFSRQGIVRMCDTIVKHLEAVQSHYRKQYAEQLGRAIAEQAEAAAKAASVLAARDACKSSHMAAAVMAEAQASGISLRQRRTQVINGFTFSLDQSRPDPSSSLIPFSHMDDERLLDAVEEIRSLVNPILVRGLEFGVGVHHGGLSKRYRTVVETLFRAKILQVVIATGTLAMGVHMPCRTVVMAGDSTHLDALNFRQMSGRSGRRGLDTLGHVVFYGLPLHRVHRLRTAPMPRLHGQMLVTPTTTLRLLLLEEQLCRRSGGRGSDDTDDDKALVADDPVVTKPRNIHIGSPAVDLTLKMLSEPFMATLDDRESTPATVAPAAAAAAATVMQPPPSPSPLSSPAESTRRQLMRHTFGLSLVYLLRGRLVDPATGRPQGLAGLATHLFWTEPANFVLCRLLQEGVFARMCERLRGQELKNEAMLLLSHIFLRQPLSLSLAALVHRGAFSGTSSSVVQLPAMHQDAAACIQRYNRESFAAAVGYVIQFVQQQQQQQMLNGVKRPFRSENRLPMSGLIFKAADGCDERPGSGGSCAVGPTATGGSLRWLLGRMQRHVVACSPFMALGGRGDEFESVSEMLTCVRQGVELQSKAIPVLELRRRHGDSEPPLNAWLYDFYKVPSDKPLIRDNQIREGDVWDMLRSAQGLLNAIAVALELAAEAAEAAVAGTSTGAQPTIDEEELAAELEGHDRGFIGGAPSSTASASETAGLESLEADLQQLQSLPRSPSPRVAALHSAKMVARLFRLIAQEFSAGVRSVGT</sequence>
<dbReference type="GO" id="GO:0004386">
    <property type="term" value="F:helicase activity"/>
    <property type="evidence" value="ECO:0007669"/>
    <property type="project" value="UniProtKB-KW"/>
</dbReference>
<evidence type="ECO:0000313" key="8">
    <source>
        <dbReference type="EMBL" id="GIL79255.1"/>
    </source>
</evidence>
<dbReference type="Gene3D" id="3.40.50.300">
    <property type="entry name" value="P-loop containing nucleotide triphosphate hydrolases"/>
    <property type="match status" value="2"/>
</dbReference>
<organism evidence="8 9">
    <name type="scientific">Volvox reticuliferus</name>
    <dbReference type="NCBI Taxonomy" id="1737510"/>
    <lineage>
        <taxon>Eukaryota</taxon>
        <taxon>Viridiplantae</taxon>
        <taxon>Chlorophyta</taxon>
        <taxon>core chlorophytes</taxon>
        <taxon>Chlorophyceae</taxon>
        <taxon>CS clade</taxon>
        <taxon>Chlamydomonadales</taxon>
        <taxon>Volvocaceae</taxon>
        <taxon>Volvox</taxon>
    </lineage>
</organism>
<dbReference type="InterPro" id="IPR011545">
    <property type="entry name" value="DEAD/DEAH_box_helicase_dom"/>
</dbReference>
<feature type="compositionally biased region" description="Basic and acidic residues" evidence="5">
    <location>
        <begin position="1062"/>
        <end position="1071"/>
    </location>
</feature>
<dbReference type="PANTHER" id="PTHR44533">
    <property type="entry name" value="DEAD/H RNA HELICASE, PUTATIVE-RELATED"/>
    <property type="match status" value="1"/>
</dbReference>
<feature type="domain" description="Helicase C-terminal" evidence="7">
    <location>
        <begin position="2032"/>
        <end position="2198"/>
    </location>
</feature>
<keyword evidence="2" id="KW-0378">Hydrolase</keyword>
<dbReference type="OrthoDB" id="539800at2759"/>
<dbReference type="GO" id="GO:0005737">
    <property type="term" value="C:cytoplasm"/>
    <property type="evidence" value="ECO:0007669"/>
    <property type="project" value="TreeGrafter"/>
</dbReference>
<dbReference type="Proteomes" id="UP000747110">
    <property type="component" value="Unassembled WGS sequence"/>
</dbReference>
<evidence type="ECO:0000313" key="9">
    <source>
        <dbReference type="Proteomes" id="UP000747110"/>
    </source>
</evidence>
<evidence type="ECO:0008006" key="10">
    <source>
        <dbReference type="Google" id="ProtNLM"/>
    </source>
</evidence>
<proteinExistence type="predicted"/>
<feature type="compositionally biased region" description="Low complexity" evidence="5">
    <location>
        <begin position="1821"/>
        <end position="1840"/>
    </location>
</feature>
<dbReference type="SMART" id="SM00487">
    <property type="entry name" value="DEXDc"/>
    <property type="match status" value="1"/>
</dbReference>
<feature type="region of interest" description="Disordered" evidence="5">
    <location>
        <begin position="1819"/>
        <end position="1874"/>
    </location>
</feature>
<evidence type="ECO:0000256" key="5">
    <source>
        <dbReference type="SAM" id="MobiDB-lite"/>
    </source>
</evidence>
<evidence type="ECO:0000256" key="4">
    <source>
        <dbReference type="ARBA" id="ARBA00022840"/>
    </source>
</evidence>
<dbReference type="SUPFAM" id="SSF52540">
    <property type="entry name" value="P-loop containing nucleoside triphosphate hydrolases"/>
    <property type="match status" value="1"/>
</dbReference>
<evidence type="ECO:0000259" key="7">
    <source>
        <dbReference type="PROSITE" id="PS51194"/>
    </source>
</evidence>
<evidence type="ECO:0000256" key="2">
    <source>
        <dbReference type="ARBA" id="ARBA00022801"/>
    </source>
</evidence>
<dbReference type="InterPro" id="IPR014001">
    <property type="entry name" value="Helicase_ATP-bd"/>
</dbReference>
<protein>
    <recommendedName>
        <fullName evidence="10">Helicase ATP-binding domain-containing protein</fullName>
    </recommendedName>
</protein>
<dbReference type="GO" id="GO:0005524">
    <property type="term" value="F:ATP binding"/>
    <property type="evidence" value="ECO:0007669"/>
    <property type="project" value="UniProtKB-KW"/>
</dbReference>
<feature type="region of interest" description="Disordered" evidence="5">
    <location>
        <begin position="1123"/>
        <end position="1143"/>
    </location>
</feature>
<dbReference type="InterPro" id="IPR055124">
    <property type="entry name" value="PIN-like_DDX60"/>
</dbReference>
<dbReference type="PROSITE" id="PS51192">
    <property type="entry name" value="HELICASE_ATP_BIND_1"/>
    <property type="match status" value="1"/>
</dbReference>
<feature type="region of interest" description="Disordered" evidence="5">
    <location>
        <begin position="1545"/>
        <end position="1584"/>
    </location>
</feature>
<dbReference type="Pfam" id="PF23002">
    <property type="entry name" value="PIN-like_DDX60"/>
    <property type="match status" value="1"/>
</dbReference>
<dbReference type="PANTHER" id="PTHR44533:SF4">
    <property type="entry name" value="DEAD_H RNA HELICASE, PUTATIVE-RELATED"/>
    <property type="match status" value="1"/>
</dbReference>
<dbReference type="InterPro" id="IPR052431">
    <property type="entry name" value="SKI2_subfamily_helicases"/>
</dbReference>
<feature type="region of interest" description="Disordered" evidence="5">
    <location>
        <begin position="1062"/>
        <end position="1092"/>
    </location>
</feature>
<feature type="region of interest" description="Disordered" evidence="5">
    <location>
        <begin position="2271"/>
        <end position="2295"/>
    </location>
</feature>
<reference evidence="8" key="1">
    <citation type="journal article" date="2021" name="Proc. Natl. Acad. Sci. U.S.A.">
        <title>Three genomes in the algal genus Volvox reveal the fate of a haploid sex-determining region after a transition to homothallism.</title>
        <authorList>
            <person name="Yamamoto K."/>
            <person name="Hamaji T."/>
            <person name="Kawai-Toyooka H."/>
            <person name="Matsuzaki R."/>
            <person name="Takahashi F."/>
            <person name="Nishimura Y."/>
            <person name="Kawachi M."/>
            <person name="Noguchi H."/>
            <person name="Minakuchi Y."/>
            <person name="Umen J.G."/>
            <person name="Toyoda A."/>
            <person name="Nozaki H."/>
        </authorList>
    </citation>
    <scope>NUCLEOTIDE SEQUENCE</scope>
    <source>
        <strain evidence="8">NIES-3786</strain>
    </source>
</reference>
<dbReference type="EMBL" id="BNCP01000015">
    <property type="protein sequence ID" value="GIL79255.1"/>
    <property type="molecule type" value="Genomic_DNA"/>
</dbReference>
<dbReference type="GO" id="GO:0003676">
    <property type="term" value="F:nucleic acid binding"/>
    <property type="evidence" value="ECO:0007669"/>
    <property type="project" value="InterPro"/>
</dbReference>